<dbReference type="EMBL" id="LR721775">
    <property type="protein sequence ID" value="VVV58838.1"/>
    <property type="molecule type" value="Genomic_DNA"/>
</dbReference>
<organism evidence="2">
    <name type="scientific">Nymphaea colorata</name>
    <name type="common">pocket water lily</name>
    <dbReference type="NCBI Taxonomy" id="210225"/>
    <lineage>
        <taxon>Eukaryota</taxon>
        <taxon>Viridiplantae</taxon>
        <taxon>Streptophyta</taxon>
        <taxon>Embryophyta</taxon>
        <taxon>Tracheophyta</taxon>
        <taxon>Spermatophyta</taxon>
        <taxon>Magnoliopsida</taxon>
        <taxon>Nymphaeales</taxon>
        <taxon>Nymphaeaceae</taxon>
        <taxon>Nymphaea</taxon>
    </lineage>
</organism>
<evidence type="ECO:0000256" key="1">
    <source>
        <dbReference type="SAM" id="MobiDB-lite"/>
    </source>
</evidence>
<evidence type="ECO:0000313" key="2">
    <source>
        <dbReference type="EMBL" id="VVV58838.1"/>
    </source>
</evidence>
<dbReference type="AlphaFoldDB" id="A0A5K0WZR6"/>
<dbReference type="Gramene" id="NC10G0164430.1">
    <property type="protein sequence ID" value="NC10G0164430.1:cds"/>
    <property type="gene ID" value="NC10G0164430"/>
</dbReference>
<protein>
    <submittedName>
        <fullName evidence="2">Uncharacterized protein</fullName>
    </submittedName>
</protein>
<sequence length="108" mass="11263">MDGGGAACSFMAAAQYTSCHEGSTGRLFKEMIRFLLHSPNPSYLSGGSKDRALATSPGASSIDRGHRVCDPMLGGMDGARSSPLTGFRSVEGLPGSYRVIDVGLPHES</sequence>
<accession>A0A5K0WZR6</accession>
<name>A0A5K0WZR6_9MAGN</name>
<proteinExistence type="predicted"/>
<reference evidence="2" key="1">
    <citation type="submission" date="2019-09" db="EMBL/GenBank/DDBJ databases">
        <authorList>
            <person name="Zhang L."/>
        </authorList>
    </citation>
    <scope>NUCLEOTIDE SEQUENCE</scope>
</reference>
<gene>
    <name evidence="2" type="ORF">NYM_LOCUS4898</name>
</gene>
<feature type="region of interest" description="Disordered" evidence="1">
    <location>
        <begin position="42"/>
        <end position="66"/>
    </location>
</feature>